<name>A0A0P8XHM4_DROAN</name>
<dbReference type="GeneID" id="26514178"/>
<evidence type="ECO:0000256" key="1">
    <source>
        <dbReference type="SAM" id="Coils"/>
    </source>
</evidence>
<dbReference type="Proteomes" id="UP000007801">
    <property type="component" value="Unassembled WGS sequence"/>
</dbReference>
<dbReference type="InterPro" id="IPR036056">
    <property type="entry name" value="Fibrinogen-like_C"/>
</dbReference>
<protein>
    <recommendedName>
        <fullName evidence="2">Fibrinogen C-terminal domain-containing protein</fullName>
    </recommendedName>
</protein>
<dbReference type="FunCoup" id="A0A0P8XHM4">
    <property type="interactions" value="8"/>
</dbReference>
<dbReference type="SMART" id="SM00186">
    <property type="entry name" value="FBG"/>
    <property type="match status" value="1"/>
</dbReference>
<dbReference type="InterPro" id="IPR002181">
    <property type="entry name" value="Fibrinogen_a/b/g_C_dom"/>
</dbReference>
<dbReference type="Gene3D" id="3.90.215.10">
    <property type="entry name" value="Gamma Fibrinogen, chain A, domain 1"/>
    <property type="match status" value="1"/>
</dbReference>
<dbReference type="PANTHER" id="PTHR19143">
    <property type="entry name" value="FIBRINOGEN/TENASCIN/ANGIOPOEITIN"/>
    <property type="match status" value="1"/>
</dbReference>
<sequence>MEFVNNTGELQLKIPEDSRELTENVLKTFDLFLKSVVDMNISTVTSNESENRLREIKKEIERKDEKINSLTAEIKSKDELIITLYALIKSNDALKETQTHIAEMIRNITSEMNKTNNEIFYKDTSISSLNKQIEEKNEELKKNSEATAALNKKLLSCLNNINQKNYTLIEVRGKEEEIKRKDELLNKKDEEFQDKFHQAKGKDAQNTDLNRQNNVISQNFTKTNEKHGKWNEIKSCLIADEGIFHIKLPEVSAFEAPCNGRGWMIIQRRIDGSVDFSRNWTDYKDGFGNLTGEFFLGLEKLHLITKSRQHELLIRLGKVDGSTSFALYDDFRIGSEEKSYPLESIEYSKGDAGDSLEYLKNMKFSTFDRDNDISDLNYADLNGGGWWFKDGSHSSLNGIFIKDGKWTTGKSGIIWGSWHKFDYFVSLTFVEMMIRPALF</sequence>
<dbReference type="STRING" id="7217.A0A0P8XHM4"/>
<dbReference type="PANTHER" id="PTHR19143:SF327">
    <property type="entry name" value="FI21813P1-RELATED"/>
    <property type="match status" value="1"/>
</dbReference>
<proteinExistence type="predicted"/>
<evidence type="ECO:0000259" key="2">
    <source>
        <dbReference type="PROSITE" id="PS51406"/>
    </source>
</evidence>
<gene>
    <name evidence="3" type="primary">Dana\GF26769</name>
    <name evidence="3" type="ORF">GF26769</name>
</gene>
<dbReference type="InterPro" id="IPR014716">
    <property type="entry name" value="Fibrinogen_a/b/g_C_1"/>
</dbReference>
<dbReference type="KEGG" id="dan:26514178"/>
<dbReference type="EMBL" id="CH902624">
    <property type="protein sequence ID" value="KPU74309.1"/>
    <property type="molecule type" value="Genomic_DNA"/>
</dbReference>
<feature type="coiled-coil region" evidence="1">
    <location>
        <begin position="126"/>
        <end position="191"/>
    </location>
</feature>
<keyword evidence="1" id="KW-0175">Coiled coil</keyword>
<dbReference type="SUPFAM" id="SSF56496">
    <property type="entry name" value="Fibrinogen C-terminal domain-like"/>
    <property type="match status" value="1"/>
</dbReference>
<dbReference type="AlphaFoldDB" id="A0A0P8XHM4"/>
<dbReference type="OrthoDB" id="6145874at2759"/>
<reference evidence="3 4" key="1">
    <citation type="journal article" date="2007" name="Nature">
        <title>Evolution of genes and genomes on the Drosophila phylogeny.</title>
        <authorList>
            <consortium name="Drosophila 12 Genomes Consortium"/>
            <person name="Clark A.G."/>
            <person name="Eisen M.B."/>
            <person name="Smith D.R."/>
            <person name="Bergman C.M."/>
            <person name="Oliver B."/>
            <person name="Markow T.A."/>
            <person name="Kaufman T.C."/>
            <person name="Kellis M."/>
            <person name="Gelbart W."/>
            <person name="Iyer V.N."/>
            <person name="Pollard D.A."/>
            <person name="Sackton T.B."/>
            <person name="Larracuente A.M."/>
            <person name="Singh N.D."/>
            <person name="Abad J.P."/>
            <person name="Abt D.N."/>
            <person name="Adryan B."/>
            <person name="Aguade M."/>
            <person name="Akashi H."/>
            <person name="Anderson W.W."/>
            <person name="Aquadro C.F."/>
            <person name="Ardell D.H."/>
            <person name="Arguello R."/>
            <person name="Artieri C.G."/>
            <person name="Barbash D.A."/>
            <person name="Barker D."/>
            <person name="Barsanti P."/>
            <person name="Batterham P."/>
            <person name="Batzoglou S."/>
            <person name="Begun D."/>
            <person name="Bhutkar A."/>
            <person name="Blanco E."/>
            <person name="Bosak S.A."/>
            <person name="Bradley R.K."/>
            <person name="Brand A.D."/>
            <person name="Brent M.R."/>
            <person name="Brooks A.N."/>
            <person name="Brown R.H."/>
            <person name="Butlin R.K."/>
            <person name="Caggese C."/>
            <person name="Calvi B.R."/>
            <person name="Bernardo de Carvalho A."/>
            <person name="Caspi A."/>
            <person name="Castrezana S."/>
            <person name="Celniker S.E."/>
            <person name="Chang J.L."/>
            <person name="Chapple C."/>
            <person name="Chatterji S."/>
            <person name="Chinwalla A."/>
            <person name="Civetta A."/>
            <person name="Clifton S.W."/>
            <person name="Comeron J.M."/>
            <person name="Costello J.C."/>
            <person name="Coyne J.A."/>
            <person name="Daub J."/>
            <person name="David R.G."/>
            <person name="Delcher A.L."/>
            <person name="Delehaunty K."/>
            <person name="Do C.B."/>
            <person name="Ebling H."/>
            <person name="Edwards K."/>
            <person name="Eickbush T."/>
            <person name="Evans J.D."/>
            <person name="Filipski A."/>
            <person name="Findeiss S."/>
            <person name="Freyhult E."/>
            <person name="Fulton L."/>
            <person name="Fulton R."/>
            <person name="Garcia A.C."/>
            <person name="Gardiner A."/>
            <person name="Garfield D.A."/>
            <person name="Garvin B.E."/>
            <person name="Gibson G."/>
            <person name="Gilbert D."/>
            <person name="Gnerre S."/>
            <person name="Godfrey J."/>
            <person name="Good R."/>
            <person name="Gotea V."/>
            <person name="Gravely B."/>
            <person name="Greenberg A.J."/>
            <person name="Griffiths-Jones S."/>
            <person name="Gross S."/>
            <person name="Guigo R."/>
            <person name="Gustafson E.A."/>
            <person name="Haerty W."/>
            <person name="Hahn M.W."/>
            <person name="Halligan D.L."/>
            <person name="Halpern A.L."/>
            <person name="Halter G.M."/>
            <person name="Han M.V."/>
            <person name="Heger A."/>
            <person name="Hillier L."/>
            <person name="Hinrichs A.S."/>
            <person name="Holmes I."/>
            <person name="Hoskins R.A."/>
            <person name="Hubisz M.J."/>
            <person name="Hultmark D."/>
            <person name="Huntley M.A."/>
            <person name="Jaffe D.B."/>
            <person name="Jagadeeshan S."/>
            <person name="Jeck W.R."/>
            <person name="Johnson J."/>
            <person name="Jones C.D."/>
            <person name="Jordan W.C."/>
            <person name="Karpen G.H."/>
            <person name="Kataoka E."/>
            <person name="Keightley P.D."/>
            <person name="Kheradpour P."/>
            <person name="Kirkness E.F."/>
            <person name="Koerich L.B."/>
            <person name="Kristiansen K."/>
            <person name="Kudrna D."/>
            <person name="Kulathinal R.J."/>
            <person name="Kumar S."/>
            <person name="Kwok R."/>
            <person name="Lander E."/>
            <person name="Langley C.H."/>
            <person name="Lapoint R."/>
            <person name="Lazzaro B.P."/>
            <person name="Lee S.J."/>
            <person name="Levesque L."/>
            <person name="Li R."/>
            <person name="Lin C.F."/>
            <person name="Lin M.F."/>
            <person name="Lindblad-Toh K."/>
            <person name="Llopart A."/>
            <person name="Long M."/>
            <person name="Low L."/>
            <person name="Lozovsky E."/>
            <person name="Lu J."/>
            <person name="Luo M."/>
            <person name="Machado C.A."/>
            <person name="Makalowski W."/>
            <person name="Marzo M."/>
            <person name="Matsuda M."/>
            <person name="Matzkin L."/>
            <person name="McAllister B."/>
            <person name="McBride C.S."/>
            <person name="McKernan B."/>
            <person name="McKernan K."/>
            <person name="Mendez-Lago M."/>
            <person name="Minx P."/>
            <person name="Mollenhauer M.U."/>
            <person name="Montooth K."/>
            <person name="Mount S.M."/>
            <person name="Mu X."/>
            <person name="Myers E."/>
            <person name="Negre B."/>
            <person name="Newfeld S."/>
            <person name="Nielsen R."/>
            <person name="Noor M.A."/>
            <person name="O'Grady P."/>
            <person name="Pachter L."/>
            <person name="Papaceit M."/>
            <person name="Parisi M.J."/>
            <person name="Parisi M."/>
            <person name="Parts L."/>
            <person name="Pedersen J.S."/>
            <person name="Pesole G."/>
            <person name="Phillippy A.M."/>
            <person name="Ponting C.P."/>
            <person name="Pop M."/>
            <person name="Porcelli D."/>
            <person name="Powell J.R."/>
            <person name="Prohaska S."/>
            <person name="Pruitt K."/>
            <person name="Puig M."/>
            <person name="Quesneville H."/>
            <person name="Ram K.R."/>
            <person name="Rand D."/>
            <person name="Rasmussen M.D."/>
            <person name="Reed L.K."/>
            <person name="Reenan R."/>
            <person name="Reily A."/>
            <person name="Remington K.A."/>
            <person name="Rieger T.T."/>
            <person name="Ritchie M.G."/>
            <person name="Robin C."/>
            <person name="Rogers Y.H."/>
            <person name="Rohde C."/>
            <person name="Rozas J."/>
            <person name="Rubenfield M.J."/>
            <person name="Ruiz A."/>
            <person name="Russo S."/>
            <person name="Salzberg S.L."/>
            <person name="Sanchez-Gracia A."/>
            <person name="Saranga D.J."/>
            <person name="Sato H."/>
            <person name="Schaeffer S.W."/>
            <person name="Schatz M.C."/>
            <person name="Schlenke T."/>
            <person name="Schwartz R."/>
            <person name="Segarra C."/>
            <person name="Singh R.S."/>
            <person name="Sirot L."/>
            <person name="Sirota M."/>
            <person name="Sisneros N.B."/>
            <person name="Smith C.D."/>
            <person name="Smith T.F."/>
            <person name="Spieth J."/>
            <person name="Stage D.E."/>
            <person name="Stark A."/>
            <person name="Stephan W."/>
            <person name="Strausberg R.L."/>
            <person name="Strempel S."/>
            <person name="Sturgill D."/>
            <person name="Sutton G."/>
            <person name="Sutton G.G."/>
            <person name="Tao W."/>
            <person name="Teichmann S."/>
            <person name="Tobari Y.N."/>
            <person name="Tomimura Y."/>
            <person name="Tsolas J.M."/>
            <person name="Valente V.L."/>
            <person name="Venter E."/>
            <person name="Venter J.C."/>
            <person name="Vicario S."/>
            <person name="Vieira F.G."/>
            <person name="Vilella A.J."/>
            <person name="Villasante A."/>
            <person name="Walenz B."/>
            <person name="Wang J."/>
            <person name="Wasserman M."/>
            <person name="Watts T."/>
            <person name="Wilson D."/>
            <person name="Wilson R.K."/>
            <person name="Wing R.A."/>
            <person name="Wolfner M.F."/>
            <person name="Wong A."/>
            <person name="Wong G.K."/>
            <person name="Wu C.I."/>
            <person name="Wu G."/>
            <person name="Yamamoto D."/>
            <person name="Yang H.P."/>
            <person name="Yang S.P."/>
            <person name="Yorke J.A."/>
            <person name="Yoshida K."/>
            <person name="Zdobnov E."/>
            <person name="Zhang P."/>
            <person name="Zhang Y."/>
            <person name="Zimin A.V."/>
            <person name="Baldwin J."/>
            <person name="Abdouelleil A."/>
            <person name="Abdulkadir J."/>
            <person name="Abebe A."/>
            <person name="Abera B."/>
            <person name="Abreu J."/>
            <person name="Acer S.C."/>
            <person name="Aftuck L."/>
            <person name="Alexander A."/>
            <person name="An P."/>
            <person name="Anderson E."/>
            <person name="Anderson S."/>
            <person name="Arachi H."/>
            <person name="Azer M."/>
            <person name="Bachantsang P."/>
            <person name="Barry A."/>
            <person name="Bayul T."/>
            <person name="Berlin A."/>
            <person name="Bessette D."/>
            <person name="Bloom T."/>
            <person name="Blye J."/>
            <person name="Boguslavskiy L."/>
            <person name="Bonnet C."/>
            <person name="Boukhgalter B."/>
            <person name="Bourzgui I."/>
            <person name="Brown A."/>
            <person name="Cahill P."/>
            <person name="Channer S."/>
            <person name="Cheshatsang Y."/>
            <person name="Chuda L."/>
            <person name="Citroen M."/>
            <person name="Collymore A."/>
            <person name="Cooke P."/>
            <person name="Costello M."/>
            <person name="D'Aco K."/>
            <person name="Daza R."/>
            <person name="De Haan G."/>
            <person name="DeGray S."/>
            <person name="DeMaso C."/>
            <person name="Dhargay N."/>
            <person name="Dooley K."/>
            <person name="Dooley E."/>
            <person name="Doricent M."/>
            <person name="Dorje P."/>
            <person name="Dorjee K."/>
            <person name="Dupes A."/>
            <person name="Elong R."/>
            <person name="Falk J."/>
            <person name="Farina A."/>
            <person name="Faro S."/>
            <person name="Ferguson D."/>
            <person name="Fisher S."/>
            <person name="Foley C.D."/>
            <person name="Franke A."/>
            <person name="Friedrich D."/>
            <person name="Gadbois L."/>
            <person name="Gearin G."/>
            <person name="Gearin C.R."/>
            <person name="Giannoukos G."/>
            <person name="Goode T."/>
            <person name="Graham J."/>
            <person name="Grandbois E."/>
            <person name="Grewal S."/>
            <person name="Gyaltsen K."/>
            <person name="Hafez N."/>
            <person name="Hagos B."/>
            <person name="Hall J."/>
            <person name="Henson C."/>
            <person name="Hollinger A."/>
            <person name="Honan T."/>
            <person name="Huard M.D."/>
            <person name="Hughes L."/>
            <person name="Hurhula B."/>
            <person name="Husby M.E."/>
            <person name="Kamat A."/>
            <person name="Kanga B."/>
            <person name="Kashin S."/>
            <person name="Khazanovich D."/>
            <person name="Kisner P."/>
            <person name="Lance K."/>
            <person name="Lara M."/>
            <person name="Lee W."/>
            <person name="Lennon N."/>
            <person name="Letendre F."/>
            <person name="LeVine R."/>
            <person name="Lipovsky A."/>
            <person name="Liu X."/>
            <person name="Liu J."/>
            <person name="Liu S."/>
            <person name="Lokyitsang T."/>
            <person name="Lokyitsang Y."/>
            <person name="Lubonja R."/>
            <person name="Lui A."/>
            <person name="MacDonald P."/>
            <person name="Magnisalis V."/>
            <person name="Maru K."/>
            <person name="Matthews C."/>
            <person name="McCusker W."/>
            <person name="McDonough S."/>
            <person name="Mehta T."/>
            <person name="Meldrim J."/>
            <person name="Meneus L."/>
            <person name="Mihai O."/>
            <person name="Mihalev A."/>
            <person name="Mihova T."/>
            <person name="Mittelman R."/>
            <person name="Mlenga V."/>
            <person name="Montmayeur A."/>
            <person name="Mulrain L."/>
            <person name="Navidi A."/>
            <person name="Naylor J."/>
            <person name="Negash T."/>
            <person name="Nguyen T."/>
            <person name="Nguyen N."/>
            <person name="Nicol R."/>
            <person name="Norbu C."/>
            <person name="Norbu N."/>
            <person name="Novod N."/>
            <person name="O'Neill B."/>
            <person name="Osman S."/>
            <person name="Markiewicz E."/>
            <person name="Oyono O.L."/>
            <person name="Patti C."/>
            <person name="Phunkhang P."/>
            <person name="Pierre F."/>
            <person name="Priest M."/>
            <person name="Raghuraman S."/>
            <person name="Rege F."/>
            <person name="Reyes R."/>
            <person name="Rise C."/>
            <person name="Rogov P."/>
            <person name="Ross K."/>
            <person name="Ryan E."/>
            <person name="Settipalli S."/>
            <person name="Shea T."/>
            <person name="Sherpa N."/>
            <person name="Shi L."/>
            <person name="Shih D."/>
            <person name="Sparrow T."/>
            <person name="Spaulding J."/>
            <person name="Stalker J."/>
            <person name="Stange-Thomann N."/>
            <person name="Stavropoulos S."/>
            <person name="Stone C."/>
            <person name="Strader C."/>
            <person name="Tesfaye S."/>
            <person name="Thomson T."/>
            <person name="Thoulutsang Y."/>
            <person name="Thoulutsang D."/>
            <person name="Topham K."/>
            <person name="Topping I."/>
            <person name="Tsamla T."/>
            <person name="Vassiliev H."/>
            <person name="Vo A."/>
            <person name="Wangchuk T."/>
            <person name="Wangdi T."/>
            <person name="Weiand M."/>
            <person name="Wilkinson J."/>
            <person name="Wilson A."/>
            <person name="Yadav S."/>
            <person name="Young G."/>
            <person name="Yu Q."/>
            <person name="Zembek L."/>
            <person name="Zhong D."/>
            <person name="Zimmer A."/>
            <person name="Zwirko Z."/>
            <person name="Jaffe D.B."/>
            <person name="Alvarez P."/>
            <person name="Brockman W."/>
            <person name="Butler J."/>
            <person name="Chin C."/>
            <person name="Gnerre S."/>
            <person name="Grabherr M."/>
            <person name="Kleber M."/>
            <person name="Mauceli E."/>
            <person name="MacCallum I."/>
        </authorList>
    </citation>
    <scope>NUCLEOTIDE SEQUENCE [LARGE SCALE GENOMIC DNA]</scope>
    <source>
        <strain evidence="4">Tucson 14024-0371.13</strain>
    </source>
</reference>
<keyword evidence="4" id="KW-1185">Reference proteome</keyword>
<dbReference type="CDD" id="cd00087">
    <property type="entry name" value="FReD"/>
    <property type="match status" value="1"/>
</dbReference>
<dbReference type="GO" id="GO:0005615">
    <property type="term" value="C:extracellular space"/>
    <property type="evidence" value="ECO:0007669"/>
    <property type="project" value="TreeGrafter"/>
</dbReference>
<dbReference type="PROSITE" id="PS51406">
    <property type="entry name" value="FIBRINOGEN_C_2"/>
    <property type="match status" value="1"/>
</dbReference>
<dbReference type="Pfam" id="PF00147">
    <property type="entry name" value="Fibrinogen_C"/>
    <property type="match status" value="1"/>
</dbReference>
<evidence type="ECO:0000313" key="4">
    <source>
        <dbReference type="Proteomes" id="UP000007801"/>
    </source>
</evidence>
<evidence type="ECO:0000313" key="3">
    <source>
        <dbReference type="EMBL" id="KPU74309.1"/>
    </source>
</evidence>
<dbReference type="InParanoid" id="A0A0P8XHM4"/>
<accession>A0A0P8XHM4</accession>
<feature type="coiled-coil region" evidence="1">
    <location>
        <begin position="46"/>
        <end position="80"/>
    </location>
</feature>
<organism evidence="3 4">
    <name type="scientific">Drosophila ananassae</name>
    <name type="common">Fruit fly</name>
    <dbReference type="NCBI Taxonomy" id="7217"/>
    <lineage>
        <taxon>Eukaryota</taxon>
        <taxon>Metazoa</taxon>
        <taxon>Ecdysozoa</taxon>
        <taxon>Arthropoda</taxon>
        <taxon>Hexapoda</taxon>
        <taxon>Insecta</taxon>
        <taxon>Pterygota</taxon>
        <taxon>Neoptera</taxon>
        <taxon>Endopterygota</taxon>
        <taxon>Diptera</taxon>
        <taxon>Brachycera</taxon>
        <taxon>Muscomorpha</taxon>
        <taxon>Ephydroidea</taxon>
        <taxon>Drosophilidae</taxon>
        <taxon>Drosophila</taxon>
        <taxon>Sophophora</taxon>
    </lineage>
</organism>
<feature type="domain" description="Fibrinogen C-terminal" evidence="2">
    <location>
        <begin position="227"/>
        <end position="438"/>
    </location>
</feature>
<dbReference type="InterPro" id="IPR050373">
    <property type="entry name" value="Fibrinogen_C-term_domain"/>
</dbReference>